<feature type="compositionally biased region" description="Low complexity" evidence="1">
    <location>
        <begin position="35"/>
        <end position="52"/>
    </location>
</feature>
<evidence type="ECO:0000313" key="2">
    <source>
        <dbReference type="EMBL" id="EDO16895.1"/>
    </source>
</evidence>
<evidence type="ECO:0000256" key="1">
    <source>
        <dbReference type="SAM" id="MobiDB-lite"/>
    </source>
</evidence>
<sequence length="316" mass="35787">MPINLSPCQSGPSKTEIDVRKLNFFPNNNNNAAVVNTTHDGNNNNNKSLNKKPPNDMNFSLPSIREIVKINQELRSTKDLEINKFQIKTEDTLMKFKTPVSSHNGAMMSIDGTHPYQMPSAKEKRKYTNGTRKLSLSGVPSMKSELRLASIKNWLYTTTTTTTTTSVNNLGNEFPFDRAANSIYEIGDEFNFDFNNGTDENINITSNHESTTIVTPIALPYAASDRGTSKHNTITSVVHKNGTLTKNKSEPFQEYKQYYGMALPLDYVNAVEQWQSKQKDDTNLTRTRMSQQLSRELQANHQNNMASESHWFPWCC</sequence>
<gene>
    <name evidence="2" type="ORF">Kpol_1020p2</name>
</gene>
<protein>
    <submittedName>
        <fullName evidence="2">Uncharacterized protein</fullName>
    </submittedName>
</protein>
<dbReference type="InParanoid" id="A7TLB4"/>
<accession>A7TLB4</accession>
<dbReference type="RefSeq" id="XP_001644753.1">
    <property type="nucleotide sequence ID" value="XM_001644703.1"/>
</dbReference>
<organism evidence="3">
    <name type="scientific">Vanderwaltozyma polyspora (strain ATCC 22028 / DSM 70294 / BCRC 21397 / CBS 2163 / NBRC 10782 / NRRL Y-8283 / UCD 57-17)</name>
    <name type="common">Kluyveromyces polysporus</name>
    <dbReference type="NCBI Taxonomy" id="436907"/>
    <lineage>
        <taxon>Eukaryota</taxon>
        <taxon>Fungi</taxon>
        <taxon>Dikarya</taxon>
        <taxon>Ascomycota</taxon>
        <taxon>Saccharomycotina</taxon>
        <taxon>Saccharomycetes</taxon>
        <taxon>Saccharomycetales</taxon>
        <taxon>Saccharomycetaceae</taxon>
        <taxon>Vanderwaltozyma</taxon>
    </lineage>
</organism>
<dbReference type="EMBL" id="DS480414">
    <property type="protein sequence ID" value="EDO16895.1"/>
    <property type="molecule type" value="Genomic_DNA"/>
</dbReference>
<name>A7TLB4_VANPO</name>
<feature type="region of interest" description="Disordered" evidence="1">
    <location>
        <begin position="35"/>
        <end position="57"/>
    </location>
</feature>
<dbReference type="AlphaFoldDB" id="A7TLB4"/>
<evidence type="ECO:0000313" key="3">
    <source>
        <dbReference type="Proteomes" id="UP000000267"/>
    </source>
</evidence>
<reference evidence="2 3" key="1">
    <citation type="journal article" date="2007" name="Proc. Natl. Acad. Sci. U.S.A.">
        <title>Independent sorting-out of thousands of duplicated gene pairs in two yeast species descended from a whole-genome duplication.</title>
        <authorList>
            <person name="Scannell D.R."/>
            <person name="Frank A.C."/>
            <person name="Conant G.C."/>
            <person name="Byrne K.P."/>
            <person name="Woolfit M."/>
            <person name="Wolfe K.H."/>
        </authorList>
    </citation>
    <scope>NUCLEOTIDE SEQUENCE [LARGE SCALE GENOMIC DNA]</scope>
    <source>
        <strain evidence="3">ATCC 22028 / DSM 70294 / BCRC 21397 / CBS 2163 / NBRC 10782 / NRRL Y-8283 / UCD 57-17</strain>
    </source>
</reference>
<dbReference type="Proteomes" id="UP000000267">
    <property type="component" value="Unassembled WGS sequence"/>
</dbReference>
<proteinExistence type="predicted"/>
<dbReference type="PhylomeDB" id="A7TLB4"/>
<dbReference type="eggNOG" id="ENOG502S8JH">
    <property type="taxonomic scope" value="Eukaryota"/>
</dbReference>
<keyword evidence="3" id="KW-1185">Reference proteome</keyword>
<dbReference type="HOGENOM" id="CLU_880546_0_0_1"/>
<dbReference type="GeneID" id="5545082"/>
<dbReference type="OrthoDB" id="4062164at2759"/>
<dbReference type="FunCoup" id="A7TLB4">
    <property type="interactions" value="59"/>
</dbReference>
<dbReference type="KEGG" id="vpo:Kpol_1020p2"/>
<feature type="region of interest" description="Disordered" evidence="1">
    <location>
        <begin position="106"/>
        <end position="129"/>
    </location>
</feature>